<organism evidence="2 3">
    <name type="scientific">Seminavis robusta</name>
    <dbReference type="NCBI Taxonomy" id="568900"/>
    <lineage>
        <taxon>Eukaryota</taxon>
        <taxon>Sar</taxon>
        <taxon>Stramenopiles</taxon>
        <taxon>Ochrophyta</taxon>
        <taxon>Bacillariophyta</taxon>
        <taxon>Bacillariophyceae</taxon>
        <taxon>Bacillariophycidae</taxon>
        <taxon>Naviculales</taxon>
        <taxon>Naviculaceae</taxon>
        <taxon>Seminavis</taxon>
    </lineage>
</organism>
<gene>
    <name evidence="2" type="ORF">SEMRO_1017_G231700.1</name>
</gene>
<dbReference type="EMBL" id="CAICTM010001015">
    <property type="protein sequence ID" value="CAB9519437.1"/>
    <property type="molecule type" value="Genomic_DNA"/>
</dbReference>
<name>A0A9N8EE23_9STRA</name>
<comment type="caution">
    <text evidence="2">The sequence shown here is derived from an EMBL/GenBank/DDBJ whole genome shotgun (WGS) entry which is preliminary data.</text>
</comment>
<feature type="compositionally biased region" description="Basic and acidic residues" evidence="1">
    <location>
        <begin position="135"/>
        <end position="145"/>
    </location>
</feature>
<evidence type="ECO:0000313" key="3">
    <source>
        <dbReference type="Proteomes" id="UP001153069"/>
    </source>
</evidence>
<dbReference type="AlphaFoldDB" id="A0A9N8EE23"/>
<evidence type="ECO:0000313" key="2">
    <source>
        <dbReference type="EMBL" id="CAB9519437.1"/>
    </source>
</evidence>
<proteinExistence type="predicted"/>
<keyword evidence="3" id="KW-1185">Reference proteome</keyword>
<feature type="region of interest" description="Disordered" evidence="1">
    <location>
        <begin position="126"/>
        <end position="220"/>
    </location>
</feature>
<feature type="compositionally biased region" description="Basic and acidic residues" evidence="1">
    <location>
        <begin position="154"/>
        <end position="165"/>
    </location>
</feature>
<accession>A0A9N8EE23</accession>
<sequence length="220" mass="24544">MLLTTMAMLDNIRSFLQAANVSPGEFSALPGEFLLEGRRTLSAEHMPVSKDGEADLHFGILMDRNRTEYQDAFVIIEHQSGHGEEVTNNADSRRQIMTSEKTEVPVVTNLEAKEALKVQSRVTNATQTFGDANNNDDHNDIEKAYRYPNSPTSEARRKLETKSEEPSVFEQETNKIAGGNSTDTSDVDRGAKEDTFPTSRKGVQLKLRSHHKAEATEQSF</sequence>
<reference evidence="2" key="1">
    <citation type="submission" date="2020-06" db="EMBL/GenBank/DDBJ databases">
        <authorList>
            <consortium name="Plant Systems Biology data submission"/>
        </authorList>
    </citation>
    <scope>NUCLEOTIDE SEQUENCE</scope>
    <source>
        <strain evidence="2">D6</strain>
    </source>
</reference>
<protein>
    <submittedName>
        <fullName evidence="2">Uncharacterized protein</fullName>
    </submittedName>
</protein>
<dbReference type="Proteomes" id="UP001153069">
    <property type="component" value="Unassembled WGS sequence"/>
</dbReference>
<evidence type="ECO:0000256" key="1">
    <source>
        <dbReference type="SAM" id="MobiDB-lite"/>
    </source>
</evidence>
<feature type="compositionally biased region" description="Basic and acidic residues" evidence="1">
    <location>
        <begin position="186"/>
        <end position="195"/>
    </location>
</feature>